<dbReference type="AlphaFoldDB" id="A0A292PUV5"/>
<sequence length="387" mass="42432">MQSTPRKRGYLLDELMIDFPRYDPRDDDPSGDRTLRTLRLMRETHKQQRDRLLARHLRESEQWKKDAVASVDWDNTELVANMPGNPPTMLAYSIDQISTPEAEKALEIIPAEHRHTIVSIKQFDRPPNGNPRKTTLDSYKLAGLFADEGVLMRQRMLREEQDLRTLQELEKGPYYEVLRRQDPERYNAKEGAQPSTKAGATQSHHSSSRVPGARRDSGPSRTPSGSYASGVGSAIDYFGQKGGTEASSASGASAVKSRDPRPRPSVATSHAVQEGASATAGNQSGGSSTGPPPGHLFGESNRNWALAGSGVAPAKESAASPVPPASPRTLNPPERRSSSASSQAAAINNLRNAPDDSGEAAYLKRLRMTQQQQQQQQEQPRNQEPPR</sequence>
<feature type="compositionally biased region" description="Basic and acidic residues" evidence="1">
    <location>
        <begin position="175"/>
        <end position="188"/>
    </location>
</feature>
<protein>
    <submittedName>
        <fullName evidence="2">Uncharacterized protein</fullName>
    </submittedName>
</protein>
<gene>
    <name evidence="2" type="ORF">GSTUAT00004604001</name>
</gene>
<evidence type="ECO:0000256" key="1">
    <source>
        <dbReference type="SAM" id="MobiDB-lite"/>
    </source>
</evidence>
<dbReference type="EMBL" id="LN891025">
    <property type="protein sequence ID" value="CUS11329.1"/>
    <property type="molecule type" value="Genomic_DNA"/>
</dbReference>
<accession>A0A292PUV5</accession>
<proteinExistence type="predicted"/>
<feature type="compositionally biased region" description="Low complexity" evidence="1">
    <location>
        <begin position="370"/>
        <end position="387"/>
    </location>
</feature>
<dbReference type="Proteomes" id="UP001412239">
    <property type="component" value="Unassembled WGS sequence"/>
</dbReference>
<feature type="region of interest" description="Disordered" evidence="1">
    <location>
        <begin position="175"/>
        <end position="387"/>
    </location>
</feature>
<keyword evidence="3" id="KW-1185">Reference proteome</keyword>
<reference evidence="2" key="1">
    <citation type="submission" date="2015-10" db="EMBL/GenBank/DDBJ databases">
        <authorList>
            <person name="Regsiter A."/>
            <person name="william w."/>
        </authorList>
    </citation>
    <scope>NUCLEOTIDE SEQUENCE</scope>
    <source>
        <strain evidence="2">Montdore</strain>
    </source>
</reference>
<evidence type="ECO:0000313" key="3">
    <source>
        <dbReference type="Proteomes" id="UP001412239"/>
    </source>
</evidence>
<name>A0A292PUV5_9PEZI</name>
<evidence type="ECO:0000313" key="2">
    <source>
        <dbReference type="EMBL" id="CUS11329.1"/>
    </source>
</evidence>
<feature type="compositionally biased region" description="Polar residues" evidence="1">
    <location>
        <begin position="193"/>
        <end position="209"/>
    </location>
</feature>
<organism evidence="2 3">
    <name type="scientific">Tuber aestivum</name>
    <name type="common">summer truffle</name>
    <dbReference type="NCBI Taxonomy" id="59557"/>
    <lineage>
        <taxon>Eukaryota</taxon>
        <taxon>Fungi</taxon>
        <taxon>Dikarya</taxon>
        <taxon>Ascomycota</taxon>
        <taxon>Pezizomycotina</taxon>
        <taxon>Pezizomycetes</taxon>
        <taxon>Pezizales</taxon>
        <taxon>Tuberaceae</taxon>
        <taxon>Tuber</taxon>
    </lineage>
</organism>